<evidence type="ECO:0000313" key="2">
    <source>
        <dbReference type="EMBL" id="MBC9813312.1"/>
    </source>
</evidence>
<keyword evidence="1" id="KW-1133">Transmembrane helix</keyword>
<keyword evidence="1" id="KW-0472">Membrane</keyword>
<keyword evidence="3" id="KW-1185">Reference proteome</keyword>
<feature type="transmembrane region" description="Helical" evidence="1">
    <location>
        <begin position="7"/>
        <end position="30"/>
    </location>
</feature>
<sequence length="374" mass="43396">MKKFFKVCYNILLYGFAIAGFGLIMSYMAIQFKWTNQKGSVDQNSRYLHDINEKYNGKSTAMHSSSEMEEKIAVFKRIELLNRFYPVNAEYIVHALEKGDTITEISRMLDAVDLVLKDDANYQKALKRLSNEQKTGSGRNKRTAFEWMNIDEWEIFKEAVAKDKHLIDSVAKVTGVEERLIVSCLVGEQIRLFNSNREAFKQWIGPLKILSVESQFSFGVTGIKEHTAQKIERLLKDPTSEFYLGQEYEHLLDFKTEDPATERISRLTSFRNHYYSYLYAAIFLKQVKLQWEKAGYPIEQRPEILATLFNVGFPQSNPNADPKVGGSTIKIHEVPYTFGMISYQFYYSGELYDLFPIRGKKFDWNKTGQVLNEL</sequence>
<proteinExistence type="predicted"/>
<organism evidence="2 3">
    <name type="scientific">Taishania pollutisoli</name>
    <dbReference type="NCBI Taxonomy" id="2766479"/>
    <lineage>
        <taxon>Bacteria</taxon>
        <taxon>Pseudomonadati</taxon>
        <taxon>Bacteroidota</taxon>
        <taxon>Flavobacteriia</taxon>
        <taxon>Flavobacteriales</taxon>
        <taxon>Crocinitomicaceae</taxon>
        <taxon>Taishania</taxon>
    </lineage>
</organism>
<protein>
    <submittedName>
        <fullName evidence="2">Uncharacterized protein</fullName>
    </submittedName>
</protein>
<dbReference type="RefSeq" id="WP_216714493.1">
    <property type="nucleotide sequence ID" value="NZ_JACVEL010000009.1"/>
</dbReference>
<reference evidence="2" key="1">
    <citation type="submission" date="2020-09" db="EMBL/GenBank/DDBJ databases">
        <title>Taishania pollutisoli gen. nov., sp. nov., Isolated from Tetrabromobisphenol A-Contaminated Soil.</title>
        <authorList>
            <person name="Chen Q."/>
        </authorList>
    </citation>
    <scope>NUCLEOTIDE SEQUENCE</scope>
    <source>
        <strain evidence="2">CZZ-1</strain>
    </source>
</reference>
<dbReference type="Proteomes" id="UP000652681">
    <property type="component" value="Unassembled WGS sequence"/>
</dbReference>
<keyword evidence="1" id="KW-0812">Transmembrane</keyword>
<name>A0A8J6TTM1_9FLAO</name>
<dbReference type="AlphaFoldDB" id="A0A8J6TTM1"/>
<accession>A0A8J6TTM1</accession>
<evidence type="ECO:0000313" key="3">
    <source>
        <dbReference type="Proteomes" id="UP000652681"/>
    </source>
</evidence>
<comment type="caution">
    <text evidence="2">The sequence shown here is derived from an EMBL/GenBank/DDBJ whole genome shotgun (WGS) entry which is preliminary data.</text>
</comment>
<gene>
    <name evidence="2" type="ORF">H9Y05_12610</name>
</gene>
<evidence type="ECO:0000256" key="1">
    <source>
        <dbReference type="SAM" id="Phobius"/>
    </source>
</evidence>
<dbReference type="EMBL" id="JACVEL010000009">
    <property type="protein sequence ID" value="MBC9813312.1"/>
    <property type="molecule type" value="Genomic_DNA"/>
</dbReference>